<organism evidence="1 2">
    <name type="scientific">Ascosphaera apis ARSEF 7405</name>
    <dbReference type="NCBI Taxonomy" id="392613"/>
    <lineage>
        <taxon>Eukaryota</taxon>
        <taxon>Fungi</taxon>
        <taxon>Dikarya</taxon>
        <taxon>Ascomycota</taxon>
        <taxon>Pezizomycotina</taxon>
        <taxon>Eurotiomycetes</taxon>
        <taxon>Eurotiomycetidae</taxon>
        <taxon>Onygenales</taxon>
        <taxon>Ascosphaeraceae</taxon>
        <taxon>Ascosphaera</taxon>
    </lineage>
</organism>
<protein>
    <submittedName>
        <fullName evidence="1">Uncharacterized protein</fullName>
    </submittedName>
</protein>
<sequence>MSLGSCNPKRYAFELTEYTKQLIEQAITINSLEEGVTGPFSKLGLVTTYQYPHASAPDQEPKSLNSLNGVYSKRNVRRFHTKSVYCQFCDKEAVLRIRKHGDPNTAPPYLCCDNVEATPKI</sequence>
<evidence type="ECO:0000313" key="2">
    <source>
        <dbReference type="Proteomes" id="UP000242877"/>
    </source>
</evidence>
<dbReference type="AlphaFoldDB" id="A0A167XS17"/>
<gene>
    <name evidence="1" type="ORF">AAP_03931</name>
</gene>
<dbReference type="VEuPathDB" id="FungiDB:AAP_03931"/>
<comment type="caution">
    <text evidence="1">The sequence shown here is derived from an EMBL/GenBank/DDBJ whole genome shotgun (WGS) entry which is preliminary data.</text>
</comment>
<accession>A0A167XS17</accession>
<keyword evidence="2" id="KW-1185">Reference proteome</keyword>
<reference evidence="1 2" key="1">
    <citation type="journal article" date="2016" name="Genome Biol. Evol.">
        <title>Divergent and convergent evolution of fungal pathogenicity.</title>
        <authorList>
            <person name="Shang Y."/>
            <person name="Xiao G."/>
            <person name="Zheng P."/>
            <person name="Cen K."/>
            <person name="Zhan S."/>
            <person name="Wang C."/>
        </authorList>
    </citation>
    <scope>NUCLEOTIDE SEQUENCE [LARGE SCALE GENOMIC DNA]</scope>
    <source>
        <strain evidence="1 2">ARSEF 7405</strain>
    </source>
</reference>
<dbReference type="EMBL" id="AZGZ01000017">
    <property type="protein sequence ID" value="KZZ90401.1"/>
    <property type="molecule type" value="Genomic_DNA"/>
</dbReference>
<proteinExistence type="predicted"/>
<name>A0A167XS17_9EURO</name>
<dbReference type="Proteomes" id="UP000242877">
    <property type="component" value="Unassembled WGS sequence"/>
</dbReference>
<evidence type="ECO:0000313" key="1">
    <source>
        <dbReference type="EMBL" id="KZZ90401.1"/>
    </source>
</evidence>